<name>A0A1Y5EPV6_COLPS</name>
<accession>A0A1Y5EPV6</accession>
<keyword evidence="2" id="KW-0808">Transferase</keyword>
<dbReference type="AlphaFoldDB" id="A0A1Y5EPV6"/>
<evidence type="ECO:0000313" key="5">
    <source>
        <dbReference type="Proteomes" id="UP000243053"/>
    </source>
</evidence>
<reference evidence="5" key="1">
    <citation type="journal article" date="2017" name="Proc. Natl. Acad. Sci. U.S.A.">
        <title>Simulation of Deepwater Horizon oil plume reveals substrate specialization within a complex community of hydrocarbon degraders.</title>
        <authorList>
            <person name="Hu P."/>
            <person name="Dubinsky E.A."/>
            <person name="Probst A.J."/>
            <person name="Wang J."/>
            <person name="Sieber C.M.K."/>
            <person name="Tom L.M."/>
            <person name="Gardinali P."/>
            <person name="Banfield J.F."/>
            <person name="Atlas R.M."/>
            <person name="Andersen G.L."/>
        </authorList>
    </citation>
    <scope>NUCLEOTIDE SEQUENCE [LARGE SCALE GENOMIC DNA]</scope>
</reference>
<dbReference type="EMBL" id="MAAF01000010">
    <property type="protein sequence ID" value="OUR84761.1"/>
    <property type="molecule type" value="Genomic_DNA"/>
</dbReference>
<keyword evidence="2" id="KW-0548">Nucleotidyltransferase</keyword>
<organism evidence="4 5">
    <name type="scientific">Colwellia psychrerythraea</name>
    <name type="common">Vibrio psychroerythus</name>
    <dbReference type="NCBI Taxonomy" id="28229"/>
    <lineage>
        <taxon>Bacteria</taxon>
        <taxon>Pseudomonadati</taxon>
        <taxon>Pseudomonadota</taxon>
        <taxon>Gammaproteobacteria</taxon>
        <taxon>Alteromonadales</taxon>
        <taxon>Colwelliaceae</taxon>
        <taxon>Colwellia</taxon>
    </lineage>
</organism>
<dbReference type="GO" id="GO:0003887">
    <property type="term" value="F:DNA-directed DNA polymerase activity"/>
    <property type="evidence" value="ECO:0007669"/>
    <property type="project" value="UniProtKB-KW"/>
</dbReference>
<dbReference type="Proteomes" id="UP000243053">
    <property type="component" value="Unassembled WGS sequence"/>
</dbReference>
<dbReference type="InterPro" id="IPR050238">
    <property type="entry name" value="DNA_Rep/Repair_Clamp_Loader"/>
</dbReference>
<protein>
    <recommendedName>
        <fullName evidence="1">DNA-directed DNA polymerase</fullName>
        <ecNumber evidence="1">2.7.7.7</ecNumber>
    </recommendedName>
</protein>
<dbReference type="EC" id="2.7.7.7" evidence="1"/>
<dbReference type="InterPro" id="IPR027417">
    <property type="entry name" value="P-loop_NTPase"/>
</dbReference>
<gene>
    <name evidence="4" type="ORF">A9Q75_01585</name>
</gene>
<dbReference type="Gene3D" id="3.40.50.300">
    <property type="entry name" value="P-loop containing nucleotide triphosphate hydrolases"/>
    <property type="match status" value="1"/>
</dbReference>
<evidence type="ECO:0000256" key="2">
    <source>
        <dbReference type="ARBA" id="ARBA00022932"/>
    </source>
</evidence>
<dbReference type="PANTHER" id="PTHR11669">
    <property type="entry name" value="REPLICATION FACTOR C / DNA POLYMERASE III GAMMA-TAU SUBUNIT"/>
    <property type="match status" value="1"/>
</dbReference>
<proteinExistence type="predicted"/>
<evidence type="ECO:0000313" key="4">
    <source>
        <dbReference type="EMBL" id="OUR84761.1"/>
    </source>
</evidence>
<keyword evidence="2" id="KW-0239">DNA-directed DNA polymerase</keyword>
<evidence type="ECO:0000256" key="3">
    <source>
        <dbReference type="ARBA" id="ARBA00049244"/>
    </source>
</evidence>
<dbReference type="SUPFAM" id="SSF52540">
    <property type="entry name" value="P-loop containing nucleoside triphosphate hydrolases"/>
    <property type="match status" value="1"/>
</dbReference>
<sequence length="333" mass="37322">MLQICRKKQAQLSRQYQQRTLAHAIIIQGIEGAGQGALAKWLIELLICQNPLSAINDPKNETISEACGQCKACLLRKTDNYPDHLLLNTENKTLGVDDIRRGNAFLEKTAHLGKVKTILIPQAQVMTIAAANALLKTLEEPSANSYIVLITDDLDSLLPTIVSRCAVYAIRPMIGEALLTQLNVSNYGDIQLSSSSTLAKKENDTAYINLSHLPELTDKIIYQEFQTFNQYFLDYLVNGQSEDKLLSQIVDNKHSLRWLEKIICNLIREYYLVNATGKALLVAEQQISVQALNQIYQAIINSNKLIKSHIQANRQFVGEQLLMTINEIVRSSI</sequence>
<dbReference type="PANTHER" id="PTHR11669:SF8">
    <property type="entry name" value="DNA POLYMERASE III SUBUNIT DELTA"/>
    <property type="match status" value="1"/>
</dbReference>
<dbReference type="GO" id="GO:0006261">
    <property type="term" value="P:DNA-templated DNA replication"/>
    <property type="evidence" value="ECO:0007669"/>
    <property type="project" value="TreeGrafter"/>
</dbReference>
<comment type="caution">
    <text evidence="4">The sequence shown here is derived from an EMBL/GenBank/DDBJ whole genome shotgun (WGS) entry which is preliminary data.</text>
</comment>
<evidence type="ECO:0000256" key="1">
    <source>
        <dbReference type="ARBA" id="ARBA00012417"/>
    </source>
</evidence>
<comment type="catalytic activity">
    <reaction evidence="3">
        <text>DNA(n) + a 2'-deoxyribonucleoside 5'-triphosphate = DNA(n+1) + diphosphate</text>
        <dbReference type="Rhea" id="RHEA:22508"/>
        <dbReference type="Rhea" id="RHEA-COMP:17339"/>
        <dbReference type="Rhea" id="RHEA-COMP:17340"/>
        <dbReference type="ChEBI" id="CHEBI:33019"/>
        <dbReference type="ChEBI" id="CHEBI:61560"/>
        <dbReference type="ChEBI" id="CHEBI:173112"/>
        <dbReference type="EC" id="2.7.7.7"/>
    </reaction>
</comment>
<dbReference type="Pfam" id="PF13177">
    <property type="entry name" value="DNA_pol3_delta2"/>
    <property type="match status" value="1"/>
</dbReference>